<keyword evidence="4 5" id="KW-0378">Hydrolase</keyword>
<gene>
    <name evidence="8 10" type="primary">cest-1.2</name>
    <name evidence="8" type="ORF">CELE_T02B5.3</name>
    <name evidence="10" type="ORF">T02B5.3</name>
</gene>
<dbReference type="EMBL" id="BX284605">
    <property type="protein sequence ID" value="CAB03273.2"/>
    <property type="molecule type" value="Genomic_DNA"/>
</dbReference>
<dbReference type="InterPro" id="IPR002018">
    <property type="entry name" value="CarbesteraseB"/>
</dbReference>
<dbReference type="OrthoDB" id="19653at2759"/>
<dbReference type="KEGG" id="cel:CELE_T02B5.3"/>
<keyword evidence="11" id="KW-1267">Proteomics identification</keyword>
<comment type="similarity">
    <text evidence="2">Belongs to the 'GDXG' lipolytic enzyme family.</text>
</comment>
<evidence type="ECO:0000313" key="8">
    <source>
        <dbReference type="EMBL" id="CAB03273.2"/>
    </source>
</evidence>
<dbReference type="AGR" id="WB:WBGene00011364"/>
<keyword evidence="6" id="KW-0472">Membrane</keyword>
<evidence type="ECO:0000256" key="3">
    <source>
        <dbReference type="ARBA" id="ARBA00022487"/>
    </source>
</evidence>
<reference evidence="8 9" key="1">
    <citation type="journal article" date="1998" name="Science">
        <title>Genome sequence of the nematode C. elegans: a platform for investigating biology.</title>
        <authorList>
            <consortium name="The C. elegans sequencing consortium"/>
            <person name="Sulson J.E."/>
            <person name="Waterston R."/>
        </authorList>
    </citation>
    <scope>NUCLEOTIDE SEQUENCE [LARGE SCALE GENOMIC DNA]</scope>
    <source>
        <strain evidence="8 9">Bristol N2</strain>
    </source>
</reference>
<dbReference type="Proteomes" id="UP000001940">
    <property type="component" value="Chromosome V"/>
</dbReference>
<evidence type="ECO:0000256" key="1">
    <source>
        <dbReference type="ARBA" id="ARBA00005964"/>
    </source>
</evidence>
<evidence type="ECO:0000313" key="10">
    <source>
        <dbReference type="WormBase" id="T02B5.3"/>
    </source>
</evidence>
<keyword evidence="6" id="KW-1133">Transmembrane helix</keyword>
<dbReference type="Gene3D" id="3.40.50.1820">
    <property type="entry name" value="alpha/beta hydrolase"/>
    <property type="match status" value="1"/>
</dbReference>
<dbReference type="Pfam" id="PF00135">
    <property type="entry name" value="COesterase"/>
    <property type="match status" value="1"/>
</dbReference>
<dbReference type="RefSeq" id="NP_506504.2">
    <property type="nucleotide sequence ID" value="NM_074103.7"/>
</dbReference>
<dbReference type="FunFam" id="3.40.50.1820:FF:000277">
    <property type="entry name" value="Carboxylic ester hydrolase"/>
    <property type="match status" value="1"/>
</dbReference>
<evidence type="ECO:0000256" key="5">
    <source>
        <dbReference type="RuleBase" id="RU361235"/>
    </source>
</evidence>
<dbReference type="InParanoid" id="P92016"/>
<evidence type="ECO:0000256" key="6">
    <source>
        <dbReference type="SAM" id="Phobius"/>
    </source>
</evidence>
<dbReference type="PeptideAtlas" id="P92016"/>
<dbReference type="ESTHER" id="caeel-t02b5.3">
    <property type="family name" value="Carb_B_Nematoda"/>
</dbReference>
<dbReference type="FunCoup" id="P92016">
    <property type="interactions" value="3"/>
</dbReference>
<dbReference type="UCSC" id="T02B5.3">
    <property type="organism name" value="c. elegans"/>
</dbReference>
<keyword evidence="3" id="KW-0719">Serine esterase</keyword>
<organism evidence="8 9">
    <name type="scientific">Caenorhabditis elegans</name>
    <dbReference type="NCBI Taxonomy" id="6239"/>
    <lineage>
        <taxon>Eukaryota</taxon>
        <taxon>Metazoa</taxon>
        <taxon>Ecdysozoa</taxon>
        <taxon>Nematoda</taxon>
        <taxon>Chromadorea</taxon>
        <taxon>Rhabditida</taxon>
        <taxon>Rhabditina</taxon>
        <taxon>Rhabditomorpha</taxon>
        <taxon>Rhabditoidea</taxon>
        <taxon>Rhabditidae</taxon>
        <taxon>Peloderinae</taxon>
        <taxon>Caenorhabditis</taxon>
    </lineage>
</organism>
<dbReference type="PROSITE" id="PS00122">
    <property type="entry name" value="CARBOXYLESTERASE_B_1"/>
    <property type="match status" value="1"/>
</dbReference>
<dbReference type="InterPro" id="IPR019826">
    <property type="entry name" value="Carboxylesterase_B_AS"/>
</dbReference>
<dbReference type="Reactome" id="R-CEL-211945">
    <property type="pathway name" value="Phase I - Functionalization of compounds"/>
</dbReference>
<dbReference type="Reactome" id="R-CEL-2022377">
    <property type="pathway name" value="Metabolism of Angiotensinogen to Angiotensins"/>
</dbReference>
<evidence type="ECO:0000259" key="7">
    <source>
        <dbReference type="Pfam" id="PF00135"/>
    </source>
</evidence>
<dbReference type="PANTHER" id="PTHR11559">
    <property type="entry name" value="CARBOXYLESTERASE"/>
    <property type="match status" value="1"/>
</dbReference>
<dbReference type="GO" id="GO:0052689">
    <property type="term" value="F:carboxylic ester hydrolase activity"/>
    <property type="evidence" value="ECO:0007669"/>
    <property type="project" value="UniProtKB-KW"/>
</dbReference>
<dbReference type="InterPro" id="IPR029058">
    <property type="entry name" value="AB_hydrolase_fold"/>
</dbReference>
<dbReference type="AlphaFoldDB" id="P92016"/>
<feature type="signal peptide" evidence="5">
    <location>
        <begin position="1"/>
        <end position="18"/>
    </location>
</feature>
<proteinExistence type="evidence at protein level"/>
<accession>P92016</accession>
<sequence>MIFKFVVLLWFSAQFAISTKVQLSTGIIEGKQLNSTYSPFGNQSAIAFLGIPYVEPPIGDLRFRKPRPQKTWSGVLETKKFKPACMSNSTKTYKNGGIGGPISEDCLYLNVLTNQYCLENKNCSVVIIVHGGGYLFESAATFNHEILVNNFVGQDRNIVVVTINYRLGIFGFGHLNGFEGDKNVGIFDTLEAVKWVRREIKQFGGNKDRITLAGHSAGAGVVAAFTISPLTKGLIHQQIVMSGPMTNMSKKSNFKGMTAMAERVGCHSKKYGFNKLPEHEVEQVYSCLRKKPAQELLDAQLWLLQNSTFYFGAPPVDGEFITDYPDNLYSEKSIFSINTLLGTTTRELQDTGYISNSNYSKFETKETFLKNLCDQIGIEIYKESEDFSSKCQKWYINGSDSKSLSDDMEFYTQAINLADAHARKGKKVYMYSYAYSGAGPAFKKYMKVKSPHHSEDLIYTFGTHRGVFAPKDYVIEYIYSGMFADFINFEDPSPSTDQPWLQYTKENKEYFLVDFDQNLTMPGMKKNYYAKAYEFWSTAGQKSFKEEWSPSLDTFIITNLVAPIITHMDQITFDVDKTVEQMEILKIERENFLKSEKLKRKSELEMSRWIKKGRKRVINKRMGFMPVEIIENEESESDGGFSIGLLLFGGTLLGGIVYVSSYQFFRRSRNGYQLIN</sequence>
<keyword evidence="9" id="KW-1185">Reference proteome</keyword>
<evidence type="ECO:0007829" key="11">
    <source>
        <dbReference type="PeptideAtlas" id="P92016"/>
    </source>
</evidence>
<dbReference type="Reactome" id="R-CEL-5578768">
    <property type="pathway name" value="Physiological factors"/>
</dbReference>
<dbReference type="Reactome" id="R-CEL-112311">
    <property type="pathway name" value="Neurotransmitter clearance"/>
</dbReference>
<dbReference type="HOGENOM" id="CLU_006586_13_2_1"/>
<dbReference type="InterPro" id="IPR050309">
    <property type="entry name" value="Type-B_Carboxylest/Lipase"/>
</dbReference>
<dbReference type="PROSITE" id="PS01173">
    <property type="entry name" value="LIPASE_GDXG_HIS"/>
    <property type="match status" value="1"/>
</dbReference>
<dbReference type="CTD" id="179914"/>
<dbReference type="PaxDb" id="6239-T02B5.3"/>
<dbReference type="Reactome" id="R-CEL-1483191">
    <property type="pathway name" value="Synthesis of PC"/>
</dbReference>
<dbReference type="WormBase" id="T02B5.3">
    <property type="protein sequence ID" value="CE42279"/>
    <property type="gene ID" value="WBGene00011364"/>
    <property type="gene designation" value="cest-1.2"/>
</dbReference>
<dbReference type="eggNOG" id="KOG1516">
    <property type="taxonomic scope" value="Eukaryota"/>
</dbReference>
<dbReference type="Bgee" id="WBGene00011364">
    <property type="expression patterns" value="Expressed in adult organism and 1 other cell type or tissue"/>
</dbReference>
<dbReference type="Reactome" id="R-CEL-9749641">
    <property type="pathway name" value="Aspirin ADME"/>
</dbReference>
<dbReference type="InterPro" id="IPR002168">
    <property type="entry name" value="Lipase_GDXG_HIS_AS"/>
</dbReference>
<evidence type="ECO:0000256" key="2">
    <source>
        <dbReference type="ARBA" id="ARBA00010515"/>
    </source>
</evidence>
<protein>
    <recommendedName>
        <fullName evidence="5">Carboxylic ester hydrolase</fullName>
        <ecNumber evidence="5">3.1.1.-</ecNumber>
    </recommendedName>
</protein>
<name>P92016_CAEEL</name>
<dbReference type="EC" id="3.1.1.-" evidence="5"/>
<dbReference type="OMA" id="KPKPCRQ"/>
<keyword evidence="6" id="KW-0812">Transmembrane</keyword>
<evidence type="ECO:0000313" key="9">
    <source>
        <dbReference type="Proteomes" id="UP000001940"/>
    </source>
</evidence>
<dbReference type="PhylomeDB" id="P92016"/>
<dbReference type="SMR" id="P92016"/>
<feature type="chain" id="PRO_5005142324" description="Carboxylic ester hydrolase" evidence="5">
    <location>
        <begin position="19"/>
        <end position="676"/>
    </location>
</feature>
<dbReference type="SUPFAM" id="SSF53474">
    <property type="entry name" value="alpha/beta-Hydrolases"/>
    <property type="match status" value="1"/>
</dbReference>
<dbReference type="STRING" id="6239.T02B5.3.1"/>
<dbReference type="GeneID" id="179914"/>
<evidence type="ECO:0000256" key="4">
    <source>
        <dbReference type="ARBA" id="ARBA00022801"/>
    </source>
</evidence>
<comment type="similarity">
    <text evidence="1 5">Belongs to the type-B carboxylesterase/lipase family.</text>
</comment>
<keyword evidence="5" id="KW-0732">Signal</keyword>
<feature type="domain" description="Carboxylesterase type B" evidence="7">
    <location>
        <begin position="19"/>
        <end position="536"/>
    </location>
</feature>
<feature type="transmembrane region" description="Helical" evidence="6">
    <location>
        <begin position="639"/>
        <end position="659"/>
    </location>
</feature>